<keyword evidence="2" id="KW-1185">Reference proteome</keyword>
<proteinExistence type="predicted"/>
<sequence length="82" mass="8804">MVYRRALEEAYAVARAVELSCGSTPELGEALRLIEDLASGAGGPEDAEYAAALLRQAADVLRLRGCLDWHLLPQAADILEHA</sequence>
<reference evidence="1 2" key="1">
    <citation type="submission" date="2023-09" db="EMBL/GenBank/DDBJ databases">
        <title>Pyrofollis japonicus gen. nov. sp. nov., a novel member of the family Pyrodictiaceae isolated from the Iheya North hydrothermal field.</title>
        <authorList>
            <person name="Miyazaki U."/>
            <person name="Sanari M."/>
            <person name="Tame A."/>
            <person name="Kitajima M."/>
            <person name="Okamoto A."/>
            <person name="Sawayama S."/>
            <person name="Miyazaki J."/>
            <person name="Takai K."/>
            <person name="Nakagawa S."/>
        </authorList>
    </citation>
    <scope>NUCLEOTIDE SEQUENCE [LARGE SCALE GENOMIC DNA]</scope>
    <source>
        <strain evidence="1 2">AV2</strain>
    </source>
</reference>
<dbReference type="Proteomes" id="UP001341135">
    <property type="component" value="Chromosome"/>
</dbReference>
<dbReference type="RefSeq" id="WP_338250495.1">
    <property type="nucleotide sequence ID" value="NZ_AP028907.1"/>
</dbReference>
<name>A0ABN6ZT82_9CREN</name>
<evidence type="ECO:0000313" key="2">
    <source>
        <dbReference type="Proteomes" id="UP001341135"/>
    </source>
</evidence>
<evidence type="ECO:0000313" key="1">
    <source>
        <dbReference type="EMBL" id="BES82814.1"/>
    </source>
</evidence>
<organism evidence="1 2">
    <name type="scientific">Pyrodictium abyssi</name>
    <dbReference type="NCBI Taxonomy" id="54256"/>
    <lineage>
        <taxon>Archaea</taxon>
        <taxon>Thermoproteota</taxon>
        <taxon>Thermoprotei</taxon>
        <taxon>Desulfurococcales</taxon>
        <taxon>Pyrodictiaceae</taxon>
        <taxon>Pyrodictium</taxon>
    </lineage>
</organism>
<dbReference type="GeneID" id="89290386"/>
<protein>
    <submittedName>
        <fullName evidence="1">Uncharacterized protein</fullName>
    </submittedName>
</protein>
<gene>
    <name evidence="1" type="ORF">PABY_23810</name>
</gene>
<accession>A0ABN6ZT82</accession>
<dbReference type="EMBL" id="AP028907">
    <property type="protein sequence ID" value="BES82814.1"/>
    <property type="molecule type" value="Genomic_DNA"/>
</dbReference>